<keyword evidence="2" id="KW-1185">Reference proteome</keyword>
<accession>A0A917ZXC0</accession>
<reference evidence="1" key="1">
    <citation type="journal article" date="2014" name="Int. J. Syst. Evol. Microbiol.">
        <title>Complete genome sequence of Corynebacterium casei LMG S-19264T (=DSM 44701T), isolated from a smear-ripened cheese.</title>
        <authorList>
            <consortium name="US DOE Joint Genome Institute (JGI-PGF)"/>
            <person name="Walter F."/>
            <person name="Albersmeier A."/>
            <person name="Kalinowski J."/>
            <person name="Ruckert C."/>
        </authorList>
    </citation>
    <scope>NUCLEOTIDE SEQUENCE</scope>
    <source>
        <strain evidence="1">CGMCC 4.7201</strain>
    </source>
</reference>
<dbReference type="AlphaFoldDB" id="A0A917ZXC0"/>
<dbReference type="Proteomes" id="UP000641932">
    <property type="component" value="Unassembled WGS sequence"/>
</dbReference>
<protein>
    <submittedName>
        <fullName evidence="1">Uncharacterized protein</fullName>
    </submittedName>
</protein>
<comment type="caution">
    <text evidence="1">The sequence shown here is derived from an EMBL/GenBank/DDBJ whole genome shotgun (WGS) entry which is preliminary data.</text>
</comment>
<dbReference type="RefSeq" id="WP_189135135.1">
    <property type="nucleotide sequence ID" value="NZ_BMMS01000036.1"/>
</dbReference>
<name>A0A917ZXC0_9ACTN</name>
<gene>
    <name evidence="1" type="ORF">GCM10012280_61750</name>
</gene>
<proteinExistence type="predicted"/>
<dbReference type="EMBL" id="BMMS01000036">
    <property type="protein sequence ID" value="GGO98192.1"/>
    <property type="molecule type" value="Genomic_DNA"/>
</dbReference>
<evidence type="ECO:0000313" key="1">
    <source>
        <dbReference type="EMBL" id="GGO98192.1"/>
    </source>
</evidence>
<organism evidence="1 2">
    <name type="scientific">Wenjunlia tyrosinilytica</name>
    <dbReference type="NCBI Taxonomy" id="1544741"/>
    <lineage>
        <taxon>Bacteria</taxon>
        <taxon>Bacillati</taxon>
        <taxon>Actinomycetota</taxon>
        <taxon>Actinomycetes</taxon>
        <taxon>Kitasatosporales</taxon>
        <taxon>Streptomycetaceae</taxon>
        <taxon>Wenjunlia</taxon>
    </lineage>
</organism>
<reference evidence="1" key="2">
    <citation type="submission" date="2020-09" db="EMBL/GenBank/DDBJ databases">
        <authorList>
            <person name="Sun Q."/>
            <person name="Zhou Y."/>
        </authorList>
    </citation>
    <scope>NUCLEOTIDE SEQUENCE</scope>
    <source>
        <strain evidence="1">CGMCC 4.7201</strain>
    </source>
</reference>
<evidence type="ECO:0000313" key="2">
    <source>
        <dbReference type="Proteomes" id="UP000641932"/>
    </source>
</evidence>
<sequence length="58" mass="6145">MFLILAVFFLALLAAAALGFARLMFWLVGMLGAVSAPVVMTELPTGAVPLPGQRREVV</sequence>